<dbReference type="InterPro" id="IPR049156">
    <property type="entry name" value="Phage_chap_TAC_15-like"/>
</dbReference>
<proteinExistence type="predicted"/>
<sequence length="147" mass="15745">MSLLSKAQQITLHGNAYSIIPHPAMEGLKLMRSIGAHLKGAKLDFGDMATGSVSPEVVMDAVAAICAYSVEHDPSLSIVTEFLRHTQVTLGGKQTYVVNVFDDHFGANWNELLELLVEVFKVNRFLDAWGTTGAPVGSSTAPTSSTV</sequence>
<dbReference type="Pfam" id="PF21822">
    <property type="entry name" value="Phage_TAC_15"/>
    <property type="match status" value="1"/>
</dbReference>
<reference evidence="1" key="1">
    <citation type="submission" date="2020-05" db="EMBL/GenBank/DDBJ databases">
        <authorList>
            <person name="Chiriac C."/>
            <person name="Salcher M."/>
            <person name="Ghai R."/>
            <person name="Kavagutti S V."/>
        </authorList>
    </citation>
    <scope>NUCLEOTIDE SEQUENCE</scope>
</reference>
<accession>A0A6J7X295</accession>
<evidence type="ECO:0000313" key="1">
    <source>
        <dbReference type="EMBL" id="CAB5223248.1"/>
    </source>
</evidence>
<protein>
    <submittedName>
        <fullName evidence="1">Uncharacterized protein</fullName>
    </submittedName>
</protein>
<organism evidence="1">
    <name type="scientific">uncultured Caudovirales phage</name>
    <dbReference type="NCBI Taxonomy" id="2100421"/>
    <lineage>
        <taxon>Viruses</taxon>
        <taxon>Duplodnaviria</taxon>
        <taxon>Heunggongvirae</taxon>
        <taxon>Uroviricota</taxon>
        <taxon>Caudoviricetes</taxon>
        <taxon>Peduoviridae</taxon>
        <taxon>Maltschvirus</taxon>
        <taxon>Maltschvirus maltsch</taxon>
    </lineage>
</organism>
<name>A0A6J7X295_9CAUD</name>
<dbReference type="EMBL" id="LR798317">
    <property type="protein sequence ID" value="CAB5223248.1"/>
    <property type="molecule type" value="Genomic_DNA"/>
</dbReference>
<gene>
    <name evidence="1" type="ORF">UFOVP380_23</name>
</gene>